<keyword evidence="5" id="KW-0378">Hydrolase</keyword>
<evidence type="ECO:0000256" key="12">
    <source>
        <dbReference type="ARBA" id="ARBA00023235"/>
    </source>
</evidence>
<comment type="caution">
    <text evidence="15">The sequence shown here is derived from an EMBL/GenBank/DDBJ whole genome shotgun (WGS) entry which is preliminary data.</text>
</comment>
<dbReference type="InterPro" id="IPR011604">
    <property type="entry name" value="PDDEXK-like_dom_sf"/>
</dbReference>
<dbReference type="EMBL" id="LIUT01000008">
    <property type="protein sequence ID" value="KOR76174.1"/>
    <property type="molecule type" value="Genomic_DNA"/>
</dbReference>
<dbReference type="Pfam" id="PF13307">
    <property type="entry name" value="Helicase_C_2"/>
    <property type="match status" value="1"/>
</dbReference>
<dbReference type="SUPFAM" id="SSF52540">
    <property type="entry name" value="P-loop containing nucleoside triphosphate hydrolases"/>
    <property type="match status" value="2"/>
</dbReference>
<evidence type="ECO:0000259" key="14">
    <source>
        <dbReference type="PROSITE" id="PS51193"/>
    </source>
</evidence>
<evidence type="ECO:0000256" key="3">
    <source>
        <dbReference type="ARBA" id="ARBA00022741"/>
    </source>
</evidence>
<dbReference type="PATRIC" id="fig|1705565.3.peg.1505"/>
<dbReference type="Gene3D" id="3.90.320.10">
    <property type="match status" value="1"/>
</dbReference>
<evidence type="ECO:0000256" key="1">
    <source>
        <dbReference type="ARBA" id="ARBA00022485"/>
    </source>
</evidence>
<keyword evidence="1" id="KW-0004">4Fe-4S</keyword>
<keyword evidence="2" id="KW-0479">Metal-binding</keyword>
<reference evidence="16" key="1">
    <citation type="submission" date="2015-08" db="EMBL/GenBank/DDBJ databases">
        <title>Genome sequencing project for genomic taxonomy and phylogenomics of Bacillus-like bacteria.</title>
        <authorList>
            <person name="Liu B."/>
            <person name="Wang J."/>
            <person name="Zhu Y."/>
            <person name="Liu G."/>
            <person name="Chen Q."/>
            <person name="Chen Z."/>
            <person name="Lan J."/>
            <person name="Che J."/>
            <person name="Ge C."/>
            <person name="Shi H."/>
            <person name="Pan Z."/>
            <person name="Liu X."/>
        </authorList>
    </citation>
    <scope>NUCLEOTIDE SEQUENCE [LARGE SCALE GENOMIC DNA]</scope>
    <source>
        <strain evidence="16">FJAT-22460</strain>
    </source>
</reference>
<dbReference type="Gene3D" id="1.10.275.40">
    <property type="match status" value="1"/>
</dbReference>
<dbReference type="PANTHER" id="PTHR11472:SF34">
    <property type="entry name" value="REGULATOR OF TELOMERE ELONGATION HELICASE 1"/>
    <property type="match status" value="1"/>
</dbReference>
<dbReference type="GO" id="GO:0005524">
    <property type="term" value="F:ATP binding"/>
    <property type="evidence" value="ECO:0007669"/>
    <property type="project" value="UniProtKB-KW"/>
</dbReference>
<evidence type="ECO:0000256" key="6">
    <source>
        <dbReference type="ARBA" id="ARBA00022806"/>
    </source>
</evidence>
<keyword evidence="10" id="KW-0238">DNA-binding</keyword>
<keyword evidence="16" id="KW-1185">Reference proteome</keyword>
<comment type="similarity">
    <text evidence="13">Belongs to the helicase family. DinG subfamily.</text>
</comment>
<organism evidence="15 16">
    <name type="scientific">Paenibacillus solani</name>
    <dbReference type="NCBI Taxonomy" id="1705565"/>
    <lineage>
        <taxon>Bacteria</taxon>
        <taxon>Bacillati</taxon>
        <taxon>Bacillota</taxon>
        <taxon>Bacilli</taxon>
        <taxon>Bacillales</taxon>
        <taxon>Paenibacillaceae</taxon>
        <taxon>Paenibacillus</taxon>
    </lineage>
</organism>
<dbReference type="InterPro" id="IPR045028">
    <property type="entry name" value="DinG/Rad3-like"/>
</dbReference>
<dbReference type="GO" id="GO:0006281">
    <property type="term" value="P:DNA repair"/>
    <property type="evidence" value="ECO:0007669"/>
    <property type="project" value="UniProtKB-KW"/>
</dbReference>
<evidence type="ECO:0000313" key="15">
    <source>
        <dbReference type="EMBL" id="KOR76174.1"/>
    </source>
</evidence>
<sequence>MPHTIQISVRPLVEYVFRSGSITSGFRTATSLTEGTRAHQQVQRDYGENDQKEVQLEAQIPYEDLLFVVEGRCDGLIQEEGRMLIDEIKSTSGDLGEITEHTYPVHWAQAKMYAYMYAKQHEIPKMGVRLTYFKVPSGERKQFVEEWSLAQLESFVLEVLAAYAPYANLLREHGERRDQSIRDLKFPFPAYREGQRKLAGAVYKSIGEGRKLFAKAPTGIGKTISTMFPSVKAIGEGLLSRIFYLTAKTITRTTAEEALALMERQGLCMHAVTLTAKDKICFSEAEGCGQMGCVFSEGYYDRINGAILDLLSNETLITRPVIEEYARKHTVCPFEFSLDAAYAADAVICDYNYVFDPRVSFKRMPEDVKKRSVLLVDEAHNLVDRARGMFSAELNKSAFLDLQRAYKESNPGLYNTAKRVNNRFKILRKASEGEERIVGSQQPEMMVELLEDFSLQAEAELMTGKTGEEADALLECYFAVQGYLRISKLYDDRFVTYAEMSGSEVFLKLFCLDPSYLLQQAGKNYRSSVFFSATLMPLGYYRDMLGAEEEDYSLSIPTPFSSEQLDVRILPLSTRFKDRERNSEAIVRMLSALIQEQPVNTLIFLPSYPYMQDIHEAFARMNPGARTLLQGHGMSEEEREAFLNAFQADAADPLIGFAVMGGIFSEGIDLKGERLSSVVVIGVGLPQLSFENDIIKDYFDRTGKRGYDYAYVYPGMNKVLQAGGRLIRSEQDSGTLTLVDDRFLNRQYGMLLPEEWRHYRRI</sequence>
<evidence type="ECO:0000256" key="10">
    <source>
        <dbReference type="ARBA" id="ARBA00023125"/>
    </source>
</evidence>
<dbReference type="GO" id="GO:0051539">
    <property type="term" value="F:4 iron, 4 sulfur cluster binding"/>
    <property type="evidence" value="ECO:0007669"/>
    <property type="project" value="UniProtKB-KW"/>
</dbReference>
<dbReference type="Proteomes" id="UP000036932">
    <property type="component" value="Unassembled WGS sequence"/>
</dbReference>
<dbReference type="GO" id="GO:0003678">
    <property type="term" value="F:DNA helicase activity"/>
    <property type="evidence" value="ECO:0007669"/>
    <property type="project" value="InterPro"/>
</dbReference>
<evidence type="ECO:0000256" key="11">
    <source>
        <dbReference type="ARBA" id="ARBA00023204"/>
    </source>
</evidence>
<keyword evidence="11" id="KW-0234">DNA repair</keyword>
<evidence type="ECO:0000256" key="9">
    <source>
        <dbReference type="ARBA" id="ARBA00023014"/>
    </source>
</evidence>
<dbReference type="RefSeq" id="WP_054405321.1">
    <property type="nucleotide sequence ID" value="NZ_LIUT01000008.1"/>
</dbReference>
<dbReference type="OrthoDB" id="9765586at2"/>
<dbReference type="SMART" id="SM00488">
    <property type="entry name" value="DEXDc2"/>
    <property type="match status" value="1"/>
</dbReference>
<keyword evidence="9" id="KW-0411">Iron-sulfur</keyword>
<dbReference type="Gene3D" id="1.10.30.20">
    <property type="entry name" value="Bacterial XPD DNA helicase, FeS cluster domain"/>
    <property type="match status" value="1"/>
</dbReference>
<protein>
    <submittedName>
        <fullName evidence="15">ATP-dependent helicase</fullName>
    </submittedName>
</protein>
<dbReference type="Pfam" id="PF06733">
    <property type="entry name" value="DEAD_2"/>
    <property type="match status" value="1"/>
</dbReference>
<dbReference type="AlphaFoldDB" id="A0A0M1N2G6"/>
<evidence type="ECO:0000256" key="4">
    <source>
        <dbReference type="ARBA" id="ARBA00022763"/>
    </source>
</evidence>
<dbReference type="PROSITE" id="PS51193">
    <property type="entry name" value="HELICASE_ATP_BIND_2"/>
    <property type="match status" value="1"/>
</dbReference>
<keyword evidence="8" id="KW-0408">Iron</keyword>
<accession>A0A0M1N2G6</accession>
<keyword evidence="4" id="KW-0227">DNA damage</keyword>
<evidence type="ECO:0000256" key="2">
    <source>
        <dbReference type="ARBA" id="ARBA00022723"/>
    </source>
</evidence>
<keyword evidence="6 15" id="KW-0347">Helicase</keyword>
<dbReference type="PANTHER" id="PTHR11472">
    <property type="entry name" value="DNA REPAIR DEAD HELICASE RAD3/XP-D SUBFAMILY MEMBER"/>
    <property type="match status" value="1"/>
</dbReference>
<dbReference type="GO" id="GO:0016818">
    <property type="term" value="F:hydrolase activity, acting on acid anhydrides, in phosphorus-containing anhydrides"/>
    <property type="evidence" value="ECO:0007669"/>
    <property type="project" value="InterPro"/>
</dbReference>
<dbReference type="InterPro" id="IPR042493">
    <property type="entry name" value="XPD_DNA_FeS"/>
</dbReference>
<name>A0A0M1N2G6_9BACL</name>
<proteinExistence type="inferred from homology"/>
<evidence type="ECO:0000256" key="5">
    <source>
        <dbReference type="ARBA" id="ARBA00022801"/>
    </source>
</evidence>
<dbReference type="Gene3D" id="3.40.50.300">
    <property type="entry name" value="P-loop containing nucleotide triphosphate hydrolases"/>
    <property type="match status" value="2"/>
</dbReference>
<dbReference type="InterPro" id="IPR006554">
    <property type="entry name" value="Helicase-like_DEXD_c2"/>
</dbReference>
<dbReference type="InterPro" id="IPR006555">
    <property type="entry name" value="ATP-dep_Helicase_C"/>
</dbReference>
<dbReference type="GO" id="GO:0003677">
    <property type="term" value="F:DNA binding"/>
    <property type="evidence" value="ECO:0007669"/>
    <property type="project" value="UniProtKB-KW"/>
</dbReference>
<dbReference type="SMART" id="SM00491">
    <property type="entry name" value="HELICc2"/>
    <property type="match status" value="1"/>
</dbReference>
<dbReference type="InterPro" id="IPR010614">
    <property type="entry name" value="RAD3-like_helicase_DEAD"/>
</dbReference>
<gene>
    <name evidence="15" type="ORF">AM231_26475</name>
</gene>
<keyword evidence="3" id="KW-0547">Nucleotide-binding</keyword>
<evidence type="ECO:0000256" key="13">
    <source>
        <dbReference type="ARBA" id="ARBA00038058"/>
    </source>
</evidence>
<evidence type="ECO:0000256" key="8">
    <source>
        <dbReference type="ARBA" id="ARBA00023004"/>
    </source>
</evidence>
<dbReference type="GO" id="GO:0046872">
    <property type="term" value="F:metal ion binding"/>
    <property type="evidence" value="ECO:0007669"/>
    <property type="project" value="UniProtKB-KW"/>
</dbReference>
<feature type="domain" description="Helicase ATP-binding" evidence="14">
    <location>
        <begin position="181"/>
        <end position="430"/>
    </location>
</feature>
<dbReference type="InterPro" id="IPR014013">
    <property type="entry name" value="Helic_SF1/SF2_ATP-bd_DinG/Rad3"/>
</dbReference>
<keyword evidence="12" id="KW-0413">Isomerase</keyword>
<evidence type="ECO:0000313" key="16">
    <source>
        <dbReference type="Proteomes" id="UP000036932"/>
    </source>
</evidence>
<dbReference type="InterPro" id="IPR027417">
    <property type="entry name" value="P-loop_NTPase"/>
</dbReference>
<keyword evidence="7" id="KW-0067">ATP-binding</keyword>
<evidence type="ECO:0000256" key="7">
    <source>
        <dbReference type="ARBA" id="ARBA00022840"/>
    </source>
</evidence>